<dbReference type="Pfam" id="PF00877">
    <property type="entry name" value="NLPC_P60"/>
    <property type="match status" value="1"/>
</dbReference>
<evidence type="ECO:0000259" key="5">
    <source>
        <dbReference type="PROSITE" id="PS51935"/>
    </source>
</evidence>
<dbReference type="InterPro" id="IPR051794">
    <property type="entry name" value="PG_Endopeptidase_C40"/>
</dbReference>
<dbReference type="PANTHER" id="PTHR47359">
    <property type="entry name" value="PEPTIDOGLYCAN DL-ENDOPEPTIDASE CWLO"/>
    <property type="match status" value="1"/>
</dbReference>
<sequence>MKRVLIGAGAAFIMLLLVVGTVVFGAGDPSQAAQCTSTSTQDASTHVAVDGYSGDQLTNAAAIINAGDALKVPTYGVVIGVMTAMGESQLRALDYGDKAGPDSRGLFQQRASWGTLAQRMNATSSATLFFTHLLAVPGWQNMTPTEAAHAVQINADPNYYTPYFTPAEAVVSALATGQTCTGGTTATNVVWSGGAGFAPDKEAVNTALAFAEAQLGDAYVIGGAGPNVWDCSGLTMVAYQHAGINIGTHSVADQYATMQAEHRLLPIVDAEPGDLLFWHEADGAWAHVGFYLGGGKMLSAAAPGEGVKEQSVWTSDNGETLAPVVGRPTGIPTS</sequence>
<dbReference type="SUPFAM" id="SSF54001">
    <property type="entry name" value="Cysteine proteinases"/>
    <property type="match status" value="1"/>
</dbReference>
<name>A0ABV8QBL6_9MICO</name>
<dbReference type="Gene3D" id="3.90.1720.10">
    <property type="entry name" value="endopeptidase domain like (from Nostoc punctiforme)"/>
    <property type="match status" value="1"/>
</dbReference>
<dbReference type="InterPro" id="IPR000064">
    <property type="entry name" value="NLP_P60_dom"/>
</dbReference>
<keyword evidence="3" id="KW-0378">Hydrolase</keyword>
<dbReference type="PANTHER" id="PTHR47359:SF3">
    <property type="entry name" value="NLP_P60 DOMAIN-CONTAINING PROTEIN-RELATED"/>
    <property type="match status" value="1"/>
</dbReference>
<evidence type="ECO:0000256" key="3">
    <source>
        <dbReference type="ARBA" id="ARBA00022801"/>
    </source>
</evidence>
<dbReference type="RefSeq" id="WP_390231721.1">
    <property type="nucleotide sequence ID" value="NZ_JBHSCN010000019.1"/>
</dbReference>
<keyword evidence="7" id="KW-1185">Reference proteome</keyword>
<feature type="domain" description="NlpC/P60" evidence="5">
    <location>
        <begin position="201"/>
        <end position="329"/>
    </location>
</feature>
<evidence type="ECO:0000256" key="2">
    <source>
        <dbReference type="ARBA" id="ARBA00022670"/>
    </source>
</evidence>
<comment type="caution">
    <text evidence="6">The sequence shown here is derived from an EMBL/GenBank/DDBJ whole genome shotgun (WGS) entry which is preliminary data.</text>
</comment>
<gene>
    <name evidence="6" type="ORF">ACFOYW_16950</name>
</gene>
<dbReference type="PROSITE" id="PS51935">
    <property type="entry name" value="NLPC_P60"/>
    <property type="match status" value="1"/>
</dbReference>
<evidence type="ECO:0000313" key="6">
    <source>
        <dbReference type="EMBL" id="MFC4245058.1"/>
    </source>
</evidence>
<keyword evidence="4" id="KW-0788">Thiol protease</keyword>
<evidence type="ECO:0000256" key="4">
    <source>
        <dbReference type="ARBA" id="ARBA00022807"/>
    </source>
</evidence>
<dbReference type="InterPro" id="IPR038765">
    <property type="entry name" value="Papain-like_cys_pep_sf"/>
</dbReference>
<dbReference type="Proteomes" id="UP001595900">
    <property type="component" value="Unassembled WGS sequence"/>
</dbReference>
<keyword evidence="2" id="KW-0645">Protease</keyword>
<dbReference type="EMBL" id="JBHSCN010000019">
    <property type="protein sequence ID" value="MFC4245058.1"/>
    <property type="molecule type" value="Genomic_DNA"/>
</dbReference>
<comment type="similarity">
    <text evidence="1">Belongs to the peptidase C40 family.</text>
</comment>
<evidence type="ECO:0000313" key="7">
    <source>
        <dbReference type="Proteomes" id="UP001595900"/>
    </source>
</evidence>
<reference evidence="7" key="1">
    <citation type="journal article" date="2019" name="Int. J. Syst. Evol. Microbiol.">
        <title>The Global Catalogue of Microorganisms (GCM) 10K type strain sequencing project: providing services to taxonomists for standard genome sequencing and annotation.</title>
        <authorList>
            <consortium name="The Broad Institute Genomics Platform"/>
            <consortium name="The Broad Institute Genome Sequencing Center for Infectious Disease"/>
            <person name="Wu L."/>
            <person name="Ma J."/>
        </authorList>
    </citation>
    <scope>NUCLEOTIDE SEQUENCE [LARGE SCALE GENOMIC DNA]</scope>
    <source>
        <strain evidence="7">CGMCC 1.10363</strain>
    </source>
</reference>
<protein>
    <submittedName>
        <fullName evidence="6">C40 family peptidase</fullName>
    </submittedName>
</protein>
<accession>A0ABV8QBL6</accession>
<organism evidence="6 7">
    <name type="scientific">Gryllotalpicola reticulitermitis</name>
    <dbReference type="NCBI Taxonomy" id="1184153"/>
    <lineage>
        <taxon>Bacteria</taxon>
        <taxon>Bacillati</taxon>
        <taxon>Actinomycetota</taxon>
        <taxon>Actinomycetes</taxon>
        <taxon>Micrococcales</taxon>
        <taxon>Microbacteriaceae</taxon>
        <taxon>Gryllotalpicola</taxon>
    </lineage>
</organism>
<evidence type="ECO:0000256" key="1">
    <source>
        <dbReference type="ARBA" id="ARBA00007074"/>
    </source>
</evidence>
<proteinExistence type="inferred from homology"/>